<protein>
    <submittedName>
        <fullName evidence="1">Uncharacterized protein</fullName>
    </submittedName>
</protein>
<dbReference type="PANTHER" id="PTHR33220:SF5">
    <property type="entry name" value="RRNA INTRON-ENCODED HOMING ENDONUCLEASE"/>
    <property type="match status" value="1"/>
</dbReference>
<dbReference type="EMBL" id="JACGWN010000014">
    <property type="protein sequence ID" value="KAL0405815.1"/>
    <property type="molecule type" value="Genomic_DNA"/>
</dbReference>
<proteinExistence type="predicted"/>
<comment type="caution">
    <text evidence="1">The sequence shown here is derived from an EMBL/GenBank/DDBJ whole genome shotgun (WGS) entry which is preliminary data.</text>
</comment>
<name>A0AAW2TLV6_9LAMI</name>
<accession>A0AAW2TLV6</accession>
<gene>
    <name evidence="1" type="ORF">Slati_3895400</name>
</gene>
<organism evidence="1">
    <name type="scientific">Sesamum latifolium</name>
    <dbReference type="NCBI Taxonomy" id="2727402"/>
    <lineage>
        <taxon>Eukaryota</taxon>
        <taxon>Viridiplantae</taxon>
        <taxon>Streptophyta</taxon>
        <taxon>Embryophyta</taxon>
        <taxon>Tracheophyta</taxon>
        <taxon>Spermatophyta</taxon>
        <taxon>Magnoliopsida</taxon>
        <taxon>eudicotyledons</taxon>
        <taxon>Gunneridae</taxon>
        <taxon>Pentapetalae</taxon>
        <taxon>asterids</taxon>
        <taxon>lamiids</taxon>
        <taxon>Lamiales</taxon>
        <taxon>Pedaliaceae</taxon>
        <taxon>Sesamum</taxon>
    </lineage>
</organism>
<reference evidence="1" key="2">
    <citation type="journal article" date="2024" name="Plant">
        <title>Genomic evolution and insights into agronomic trait innovations of Sesamum species.</title>
        <authorList>
            <person name="Miao H."/>
            <person name="Wang L."/>
            <person name="Qu L."/>
            <person name="Liu H."/>
            <person name="Sun Y."/>
            <person name="Le M."/>
            <person name="Wang Q."/>
            <person name="Wei S."/>
            <person name="Zheng Y."/>
            <person name="Lin W."/>
            <person name="Duan Y."/>
            <person name="Cao H."/>
            <person name="Xiong S."/>
            <person name="Wang X."/>
            <person name="Wei L."/>
            <person name="Li C."/>
            <person name="Ma Q."/>
            <person name="Ju M."/>
            <person name="Zhao R."/>
            <person name="Li G."/>
            <person name="Mu C."/>
            <person name="Tian Q."/>
            <person name="Mei H."/>
            <person name="Zhang T."/>
            <person name="Gao T."/>
            <person name="Zhang H."/>
        </authorList>
    </citation>
    <scope>NUCLEOTIDE SEQUENCE</scope>
    <source>
        <strain evidence="1">KEN1</strain>
    </source>
</reference>
<dbReference type="PANTHER" id="PTHR33220">
    <property type="entry name" value="BNAA09G04420D PROTEIN"/>
    <property type="match status" value="1"/>
</dbReference>
<sequence length="106" mass="11350">MSNTTISQTIYGYLALRASNEKNVAKCDTCVNCRNPVKPLRVFERKVAPKPLGPGHDLLGVTQRVAPTRRGAGWGAEIAATVRRRSGVCAQMQSPAATLVTTSLVV</sequence>
<dbReference type="AlphaFoldDB" id="A0AAW2TLV6"/>
<reference evidence="1" key="1">
    <citation type="submission" date="2020-06" db="EMBL/GenBank/DDBJ databases">
        <authorList>
            <person name="Li T."/>
            <person name="Hu X."/>
            <person name="Zhang T."/>
            <person name="Song X."/>
            <person name="Zhang H."/>
            <person name="Dai N."/>
            <person name="Sheng W."/>
            <person name="Hou X."/>
            <person name="Wei L."/>
        </authorList>
    </citation>
    <scope>NUCLEOTIDE SEQUENCE</scope>
    <source>
        <strain evidence="1">KEN1</strain>
        <tissue evidence="1">Leaf</tissue>
    </source>
</reference>
<evidence type="ECO:0000313" key="1">
    <source>
        <dbReference type="EMBL" id="KAL0405815.1"/>
    </source>
</evidence>